<dbReference type="SUPFAM" id="SSF46689">
    <property type="entry name" value="Homeodomain-like"/>
    <property type="match status" value="2"/>
</dbReference>
<dbReference type="InterPro" id="IPR018060">
    <property type="entry name" value="HTH_AraC"/>
</dbReference>
<dbReference type="GO" id="GO:0003700">
    <property type="term" value="F:DNA-binding transcription factor activity"/>
    <property type="evidence" value="ECO:0007669"/>
    <property type="project" value="InterPro"/>
</dbReference>
<dbReference type="PANTHER" id="PTHR46796:SF6">
    <property type="entry name" value="ARAC SUBFAMILY"/>
    <property type="match status" value="1"/>
</dbReference>
<dbReference type="Proteomes" id="UP000541810">
    <property type="component" value="Unassembled WGS sequence"/>
</dbReference>
<comment type="caution">
    <text evidence="5">The sequence shown here is derived from an EMBL/GenBank/DDBJ whole genome shotgun (WGS) entry which is preliminary data.</text>
</comment>
<dbReference type="GO" id="GO:0043565">
    <property type="term" value="F:sequence-specific DNA binding"/>
    <property type="evidence" value="ECO:0007669"/>
    <property type="project" value="InterPro"/>
</dbReference>
<dbReference type="PROSITE" id="PS01124">
    <property type="entry name" value="HTH_ARAC_FAMILY_2"/>
    <property type="match status" value="1"/>
</dbReference>
<protein>
    <submittedName>
        <fullName evidence="5">AraC-like DNA-binding protein</fullName>
    </submittedName>
</protein>
<keyword evidence="6" id="KW-1185">Reference proteome</keyword>
<evidence type="ECO:0000313" key="5">
    <source>
        <dbReference type="EMBL" id="MBB6430389.1"/>
    </source>
</evidence>
<dbReference type="SUPFAM" id="SSF51215">
    <property type="entry name" value="Regulatory protein AraC"/>
    <property type="match status" value="1"/>
</dbReference>
<dbReference type="EMBL" id="JACHGY010000001">
    <property type="protein sequence ID" value="MBB6430389.1"/>
    <property type="molecule type" value="Genomic_DNA"/>
</dbReference>
<accession>A0A7X0H9S1</accession>
<reference evidence="5 6" key="1">
    <citation type="submission" date="2020-08" db="EMBL/GenBank/DDBJ databases">
        <title>Genomic Encyclopedia of Type Strains, Phase IV (KMG-IV): sequencing the most valuable type-strain genomes for metagenomic binning, comparative biology and taxonomic classification.</title>
        <authorList>
            <person name="Goeker M."/>
        </authorList>
    </citation>
    <scope>NUCLEOTIDE SEQUENCE [LARGE SCALE GENOMIC DNA]</scope>
    <source>
        <strain evidence="5 6">DSM 103725</strain>
    </source>
</reference>
<proteinExistence type="predicted"/>
<dbReference type="PANTHER" id="PTHR46796">
    <property type="entry name" value="HTH-TYPE TRANSCRIPTIONAL ACTIVATOR RHAS-RELATED"/>
    <property type="match status" value="1"/>
</dbReference>
<dbReference type="InterPro" id="IPR050204">
    <property type="entry name" value="AraC_XylS_family_regulators"/>
</dbReference>
<evidence type="ECO:0000259" key="4">
    <source>
        <dbReference type="PROSITE" id="PS01124"/>
    </source>
</evidence>
<dbReference type="SMART" id="SM00342">
    <property type="entry name" value="HTH_ARAC"/>
    <property type="match status" value="1"/>
</dbReference>
<organism evidence="5 6">
    <name type="scientific">Algisphaera agarilytica</name>
    <dbReference type="NCBI Taxonomy" id="1385975"/>
    <lineage>
        <taxon>Bacteria</taxon>
        <taxon>Pseudomonadati</taxon>
        <taxon>Planctomycetota</taxon>
        <taxon>Phycisphaerae</taxon>
        <taxon>Phycisphaerales</taxon>
        <taxon>Phycisphaeraceae</taxon>
        <taxon>Algisphaera</taxon>
    </lineage>
</organism>
<dbReference type="AlphaFoldDB" id="A0A7X0H9S1"/>
<evidence type="ECO:0000256" key="2">
    <source>
        <dbReference type="ARBA" id="ARBA00023125"/>
    </source>
</evidence>
<name>A0A7X0H9S1_9BACT</name>
<keyword evidence="1" id="KW-0805">Transcription regulation</keyword>
<keyword evidence="3" id="KW-0804">Transcription</keyword>
<gene>
    <name evidence="5" type="ORF">HNQ40_002195</name>
</gene>
<evidence type="ECO:0000256" key="1">
    <source>
        <dbReference type="ARBA" id="ARBA00023015"/>
    </source>
</evidence>
<evidence type="ECO:0000313" key="6">
    <source>
        <dbReference type="Proteomes" id="UP000541810"/>
    </source>
</evidence>
<dbReference type="RefSeq" id="WP_184677907.1">
    <property type="nucleotide sequence ID" value="NZ_JACHGY010000001.1"/>
</dbReference>
<dbReference type="InterPro" id="IPR037923">
    <property type="entry name" value="HTH-like"/>
</dbReference>
<dbReference type="Gene3D" id="1.10.10.60">
    <property type="entry name" value="Homeodomain-like"/>
    <property type="match status" value="1"/>
</dbReference>
<evidence type="ECO:0000256" key="3">
    <source>
        <dbReference type="ARBA" id="ARBA00023163"/>
    </source>
</evidence>
<dbReference type="InterPro" id="IPR009057">
    <property type="entry name" value="Homeodomain-like_sf"/>
</dbReference>
<feature type="domain" description="HTH araC/xylS-type" evidence="4">
    <location>
        <begin position="154"/>
        <end position="252"/>
    </location>
</feature>
<sequence length="257" mass="29045">MLTYLNHGERSFFEHPTLPVRRKGWEFLAVVEGRCAPTERPGQRPHLEGDRLWAMPADGVHGWTGVPEEPCQILVAHFDQVPEALSQHQRAISVPLTPEQVAKLKSLFLELEEDYIQPTELTRLRAERLLLELSITVLADRESNTRDTAQHKVAAGLAWYAEHLAQRPSVEDVARSVSVSPSHLRRLFMQAMGVSPLEAMKQVQHDRAKQLMKRTDLSLNAVSAACGFSAQSVFSRDFAKRQNITPQAWRKQSNAKD</sequence>
<dbReference type="Pfam" id="PF12833">
    <property type="entry name" value="HTH_18"/>
    <property type="match status" value="1"/>
</dbReference>
<keyword evidence="2 5" id="KW-0238">DNA-binding</keyword>